<sequence length="324" mass="36559">MPDKILKINDLAVEYRNKGKYLRVLQDINLELDSGKILALVGESGSGKSTLGKTILRLLPDSARIKEGSIFFKGKDICNLSEKDFNDQIRGQEMAMVIQNPQNALNPVFKVGTQILDVLYFKSKKQKSRKELKKEAVEILKKVGISDPEYRFGEYPHQFSGGMKQRVMLAMAFISNPSLLIADEPTTALDLTVEAQILNLLSNLVDEYKTSILYISHDLGVVAGLSDRIAVMYAGRIVEVAQTRELFDHPNHPYTEALLKCLPDYQKTEELQTIPGQVPDLDNYPPGCNFHPRCSYSFGRCRQEDPRLEEIASEHFSACFLNDR</sequence>
<organism evidence="9 12">
    <name type="scientific">Halanaerobium congolense</name>
    <dbReference type="NCBI Taxonomy" id="54121"/>
    <lineage>
        <taxon>Bacteria</taxon>
        <taxon>Bacillati</taxon>
        <taxon>Bacillota</taxon>
        <taxon>Clostridia</taxon>
        <taxon>Halanaerobiales</taxon>
        <taxon>Halanaerobiaceae</taxon>
        <taxon>Halanaerobium</taxon>
    </lineage>
</organism>
<dbReference type="InterPro" id="IPR017871">
    <property type="entry name" value="ABC_transporter-like_CS"/>
</dbReference>
<dbReference type="Proteomes" id="UP000295758">
    <property type="component" value="Unassembled WGS sequence"/>
</dbReference>
<evidence type="ECO:0000256" key="1">
    <source>
        <dbReference type="ARBA" id="ARBA00004202"/>
    </source>
</evidence>
<reference evidence="10 11" key="2">
    <citation type="submission" date="2019-03" db="EMBL/GenBank/DDBJ databases">
        <title>Deep subsurface shale carbon reservoir microbial communities from Ohio and West Virginia, USA.</title>
        <authorList>
            <person name="Wrighton K."/>
        </authorList>
    </citation>
    <scope>NUCLEOTIDE SEQUENCE [LARGE SCALE GENOMIC DNA]</scope>
    <source>
        <strain evidence="10 11">UTICA-S4D12</strain>
    </source>
</reference>
<keyword evidence="3" id="KW-0813">Transport</keyword>
<dbReference type="GO" id="GO:0005886">
    <property type="term" value="C:plasma membrane"/>
    <property type="evidence" value="ECO:0007669"/>
    <property type="project" value="UniProtKB-SubCell"/>
</dbReference>
<reference evidence="9 12" key="1">
    <citation type="submission" date="2016-10" db="EMBL/GenBank/DDBJ databases">
        <authorList>
            <person name="Varghese N."/>
            <person name="Submissions S."/>
        </authorList>
    </citation>
    <scope>NUCLEOTIDE SEQUENCE [LARGE SCALE GENOMIC DNA]</scope>
    <source>
        <strain evidence="9 12">WG10</strain>
    </source>
</reference>
<dbReference type="PROSITE" id="PS50893">
    <property type="entry name" value="ABC_TRANSPORTER_2"/>
    <property type="match status" value="1"/>
</dbReference>
<dbReference type="GO" id="GO:0005524">
    <property type="term" value="F:ATP binding"/>
    <property type="evidence" value="ECO:0007669"/>
    <property type="project" value="UniProtKB-KW"/>
</dbReference>
<dbReference type="Pfam" id="PF00005">
    <property type="entry name" value="ABC_tran"/>
    <property type="match status" value="1"/>
</dbReference>
<dbReference type="Pfam" id="PF08352">
    <property type="entry name" value="oligo_HPY"/>
    <property type="match status" value="1"/>
</dbReference>
<evidence type="ECO:0000256" key="7">
    <source>
        <dbReference type="ARBA" id="ARBA00023136"/>
    </source>
</evidence>
<evidence type="ECO:0000256" key="6">
    <source>
        <dbReference type="ARBA" id="ARBA00022840"/>
    </source>
</evidence>
<keyword evidence="6 9" id="KW-0067">ATP-binding</keyword>
<dbReference type="Gene3D" id="3.40.50.300">
    <property type="entry name" value="P-loop containing nucleotide triphosphate hydrolases"/>
    <property type="match status" value="1"/>
</dbReference>
<evidence type="ECO:0000313" key="10">
    <source>
        <dbReference type="EMBL" id="TDS29576.1"/>
    </source>
</evidence>
<dbReference type="NCBIfam" id="TIGR01727">
    <property type="entry name" value="oligo_HPY"/>
    <property type="match status" value="1"/>
</dbReference>
<dbReference type="FunFam" id="3.40.50.300:FF:000016">
    <property type="entry name" value="Oligopeptide ABC transporter ATP-binding component"/>
    <property type="match status" value="1"/>
</dbReference>
<dbReference type="AlphaFoldDB" id="A0A1G6NX51"/>
<protein>
    <submittedName>
        <fullName evidence="9">Peptide/nickel transport system ATP-binding protein</fullName>
    </submittedName>
</protein>
<dbReference type="InterPro" id="IPR027417">
    <property type="entry name" value="P-loop_NTPase"/>
</dbReference>
<dbReference type="EMBL" id="SOAA01000017">
    <property type="protein sequence ID" value="TDS29576.1"/>
    <property type="molecule type" value="Genomic_DNA"/>
</dbReference>
<keyword evidence="5" id="KW-0547">Nucleotide-binding</keyword>
<dbReference type="SUPFAM" id="SSF52540">
    <property type="entry name" value="P-loop containing nucleoside triphosphate hydrolases"/>
    <property type="match status" value="1"/>
</dbReference>
<evidence type="ECO:0000256" key="2">
    <source>
        <dbReference type="ARBA" id="ARBA00005417"/>
    </source>
</evidence>
<comment type="subcellular location">
    <subcellularLocation>
        <location evidence="1">Cell membrane</location>
        <topology evidence="1">Peripheral membrane protein</topology>
    </subcellularLocation>
</comment>
<evidence type="ECO:0000259" key="8">
    <source>
        <dbReference type="PROSITE" id="PS50893"/>
    </source>
</evidence>
<evidence type="ECO:0000313" key="9">
    <source>
        <dbReference type="EMBL" id="SDC71826.1"/>
    </source>
</evidence>
<evidence type="ECO:0000313" key="11">
    <source>
        <dbReference type="Proteomes" id="UP000295758"/>
    </source>
</evidence>
<dbReference type="RefSeq" id="WP_133618249.1">
    <property type="nucleotide sequence ID" value="NZ_FMYT01000012.1"/>
</dbReference>
<dbReference type="CDD" id="cd03257">
    <property type="entry name" value="ABC_NikE_OppD_transporters"/>
    <property type="match status" value="1"/>
</dbReference>
<evidence type="ECO:0000313" key="12">
    <source>
        <dbReference type="Proteomes" id="UP000324896"/>
    </source>
</evidence>
<dbReference type="PANTHER" id="PTHR43297:SF2">
    <property type="entry name" value="DIPEPTIDE TRANSPORT ATP-BINDING PROTEIN DPPD"/>
    <property type="match status" value="1"/>
</dbReference>
<dbReference type="SMART" id="SM00382">
    <property type="entry name" value="AAA"/>
    <property type="match status" value="1"/>
</dbReference>
<dbReference type="InterPro" id="IPR003593">
    <property type="entry name" value="AAA+_ATPase"/>
</dbReference>
<dbReference type="Proteomes" id="UP000324896">
    <property type="component" value="Unassembled WGS sequence"/>
</dbReference>
<feature type="domain" description="ABC transporter" evidence="8">
    <location>
        <begin position="6"/>
        <end position="259"/>
    </location>
</feature>
<gene>
    <name evidence="10" type="ORF">BY453_11764</name>
    <name evidence="9" type="ORF">SAMN04488597_11265</name>
</gene>
<dbReference type="GO" id="GO:0015833">
    <property type="term" value="P:peptide transport"/>
    <property type="evidence" value="ECO:0007669"/>
    <property type="project" value="InterPro"/>
</dbReference>
<dbReference type="InterPro" id="IPR050388">
    <property type="entry name" value="ABC_Ni/Peptide_Import"/>
</dbReference>
<dbReference type="InterPro" id="IPR013563">
    <property type="entry name" value="Oligopep_ABC_C"/>
</dbReference>
<evidence type="ECO:0000256" key="4">
    <source>
        <dbReference type="ARBA" id="ARBA00022475"/>
    </source>
</evidence>
<dbReference type="EMBL" id="FMYT01000012">
    <property type="protein sequence ID" value="SDC71826.1"/>
    <property type="molecule type" value="Genomic_DNA"/>
</dbReference>
<dbReference type="InterPro" id="IPR003439">
    <property type="entry name" value="ABC_transporter-like_ATP-bd"/>
</dbReference>
<dbReference type="PROSITE" id="PS00211">
    <property type="entry name" value="ABC_TRANSPORTER_1"/>
    <property type="match status" value="1"/>
</dbReference>
<comment type="similarity">
    <text evidence="2">Belongs to the ABC transporter superfamily.</text>
</comment>
<proteinExistence type="inferred from homology"/>
<dbReference type="GO" id="GO:0016887">
    <property type="term" value="F:ATP hydrolysis activity"/>
    <property type="evidence" value="ECO:0007669"/>
    <property type="project" value="InterPro"/>
</dbReference>
<keyword evidence="7" id="KW-0472">Membrane</keyword>
<evidence type="ECO:0000256" key="3">
    <source>
        <dbReference type="ARBA" id="ARBA00022448"/>
    </source>
</evidence>
<accession>A0A1G6NX51</accession>
<dbReference type="PANTHER" id="PTHR43297">
    <property type="entry name" value="OLIGOPEPTIDE TRANSPORT ATP-BINDING PROTEIN APPD"/>
    <property type="match status" value="1"/>
</dbReference>
<keyword evidence="4" id="KW-1003">Cell membrane</keyword>
<evidence type="ECO:0000256" key="5">
    <source>
        <dbReference type="ARBA" id="ARBA00022741"/>
    </source>
</evidence>
<name>A0A1G6NX51_9FIRM</name>